<reference evidence="3" key="1">
    <citation type="journal article" date="2019" name="Environ. Microbiol.">
        <title>Fungal ecological strategies reflected in gene transcription - a case study of two litter decomposers.</title>
        <authorList>
            <person name="Barbi F."/>
            <person name="Kohler A."/>
            <person name="Barry K."/>
            <person name="Baskaran P."/>
            <person name="Daum C."/>
            <person name="Fauchery L."/>
            <person name="Ihrmark K."/>
            <person name="Kuo A."/>
            <person name="LaButti K."/>
            <person name="Lipzen A."/>
            <person name="Morin E."/>
            <person name="Grigoriev I.V."/>
            <person name="Henrissat B."/>
            <person name="Lindahl B."/>
            <person name="Martin F."/>
        </authorList>
    </citation>
    <scope>NUCLEOTIDE SEQUENCE</scope>
    <source>
        <strain evidence="3">JB14</strain>
    </source>
</reference>
<keyword evidence="4" id="KW-1185">Reference proteome</keyword>
<accession>A0A6A4I416</accession>
<gene>
    <name evidence="3" type="ORF">BT96DRAFT_1015708</name>
</gene>
<keyword evidence="2" id="KW-0732">Signal</keyword>
<feature type="signal peptide" evidence="2">
    <location>
        <begin position="1"/>
        <end position="27"/>
    </location>
</feature>
<feature type="compositionally biased region" description="Low complexity" evidence="1">
    <location>
        <begin position="146"/>
        <end position="157"/>
    </location>
</feature>
<feature type="chain" id="PRO_5025693615" evidence="2">
    <location>
        <begin position="28"/>
        <end position="223"/>
    </location>
</feature>
<dbReference type="Proteomes" id="UP000799118">
    <property type="component" value="Unassembled WGS sequence"/>
</dbReference>
<organism evidence="3 4">
    <name type="scientific">Gymnopus androsaceus JB14</name>
    <dbReference type="NCBI Taxonomy" id="1447944"/>
    <lineage>
        <taxon>Eukaryota</taxon>
        <taxon>Fungi</taxon>
        <taxon>Dikarya</taxon>
        <taxon>Basidiomycota</taxon>
        <taxon>Agaricomycotina</taxon>
        <taxon>Agaricomycetes</taxon>
        <taxon>Agaricomycetidae</taxon>
        <taxon>Agaricales</taxon>
        <taxon>Marasmiineae</taxon>
        <taxon>Omphalotaceae</taxon>
        <taxon>Gymnopus</taxon>
    </lineage>
</organism>
<dbReference type="AlphaFoldDB" id="A0A6A4I416"/>
<dbReference type="EMBL" id="ML769410">
    <property type="protein sequence ID" value="KAE9405276.1"/>
    <property type="molecule type" value="Genomic_DNA"/>
</dbReference>
<proteinExistence type="predicted"/>
<sequence>MIYPRPSPFFFLFILGLCLLNFRLAAAELYPTRPVASTVYRTQHCDPVTWIDDGKNPSMQNMGQLTVDLYCENENDYYVLTIGQADPLGQTLMFCPPRDFPWPDCDHRYKLLFNGTDGKKPIETHNFQIIGTHPNGGRTITIAPTSTSASAASTATSNQRPQGYDTSSTTVYADPLPYGSSGKKGSDAHRNSASSSRGVDMEKMKFRFVFIVWPALIGISMAL</sequence>
<name>A0A6A4I416_9AGAR</name>
<evidence type="ECO:0000256" key="2">
    <source>
        <dbReference type="SAM" id="SignalP"/>
    </source>
</evidence>
<evidence type="ECO:0000313" key="3">
    <source>
        <dbReference type="EMBL" id="KAE9405276.1"/>
    </source>
</evidence>
<feature type="compositionally biased region" description="Polar residues" evidence="1">
    <location>
        <begin position="158"/>
        <end position="171"/>
    </location>
</feature>
<evidence type="ECO:0000313" key="4">
    <source>
        <dbReference type="Proteomes" id="UP000799118"/>
    </source>
</evidence>
<protein>
    <submittedName>
        <fullName evidence="3">Uncharacterized protein</fullName>
    </submittedName>
</protein>
<evidence type="ECO:0000256" key="1">
    <source>
        <dbReference type="SAM" id="MobiDB-lite"/>
    </source>
</evidence>
<dbReference type="OrthoDB" id="3250770at2759"/>
<feature type="region of interest" description="Disordered" evidence="1">
    <location>
        <begin position="146"/>
        <end position="196"/>
    </location>
</feature>